<keyword evidence="2" id="KW-0645">Protease</keyword>
<evidence type="ECO:0000256" key="4">
    <source>
        <dbReference type="ARBA" id="ARBA00022807"/>
    </source>
</evidence>
<name>A0A843U1R0_COLES</name>
<feature type="region of interest" description="Disordered" evidence="5">
    <location>
        <begin position="1"/>
        <end position="28"/>
    </location>
</feature>
<comment type="caution">
    <text evidence="7">The sequence shown here is derived from an EMBL/GenBank/DDBJ whole genome shotgun (WGS) entry which is preliminary data.</text>
</comment>
<protein>
    <recommendedName>
        <fullName evidence="6">Ubiquitin-like protease family profile domain-containing protein</fullName>
    </recommendedName>
</protein>
<proteinExistence type="inferred from homology"/>
<dbReference type="PANTHER" id="PTHR46915:SF6">
    <property type="entry name" value="CYSTEINE PROTEINASES SUPERFAMILY PROTEIN"/>
    <property type="match status" value="1"/>
</dbReference>
<evidence type="ECO:0000256" key="1">
    <source>
        <dbReference type="ARBA" id="ARBA00005234"/>
    </source>
</evidence>
<dbReference type="GO" id="GO:0016926">
    <property type="term" value="P:protein desumoylation"/>
    <property type="evidence" value="ECO:0007669"/>
    <property type="project" value="UniProtKB-ARBA"/>
</dbReference>
<sequence length="167" mass="19070">MDASVSVQYVEPNEGEDDHSQNLTKMSKPSGPIASADILMAKKKDLGHWRLIILCHEEEDDLPFIMLLDFLHSTDPIKLVRPIQRFLKDIYTTKNKAVIVDAMSSVDILVPSVPQQSNHTECGFFVLSYIYRFIQNDPPPFSLDDFPSFIHLQNDHCFNHQPTAGYH</sequence>
<evidence type="ECO:0000256" key="3">
    <source>
        <dbReference type="ARBA" id="ARBA00022801"/>
    </source>
</evidence>
<evidence type="ECO:0000313" key="8">
    <source>
        <dbReference type="Proteomes" id="UP000652761"/>
    </source>
</evidence>
<organism evidence="7 8">
    <name type="scientific">Colocasia esculenta</name>
    <name type="common">Wild taro</name>
    <name type="synonym">Arum esculentum</name>
    <dbReference type="NCBI Taxonomy" id="4460"/>
    <lineage>
        <taxon>Eukaryota</taxon>
        <taxon>Viridiplantae</taxon>
        <taxon>Streptophyta</taxon>
        <taxon>Embryophyta</taxon>
        <taxon>Tracheophyta</taxon>
        <taxon>Spermatophyta</taxon>
        <taxon>Magnoliopsida</taxon>
        <taxon>Liliopsida</taxon>
        <taxon>Araceae</taxon>
        <taxon>Aroideae</taxon>
        <taxon>Colocasieae</taxon>
        <taxon>Colocasia</taxon>
    </lineage>
</organism>
<dbReference type="EMBL" id="NMUH01000435">
    <property type="protein sequence ID" value="MQL79122.1"/>
    <property type="molecule type" value="Genomic_DNA"/>
</dbReference>
<dbReference type="GO" id="GO:0008234">
    <property type="term" value="F:cysteine-type peptidase activity"/>
    <property type="evidence" value="ECO:0007669"/>
    <property type="project" value="UniProtKB-KW"/>
</dbReference>
<dbReference type="PANTHER" id="PTHR46915">
    <property type="entry name" value="UBIQUITIN-LIKE PROTEASE 4-RELATED"/>
    <property type="match status" value="1"/>
</dbReference>
<gene>
    <name evidence="7" type="ORF">Taro_011555</name>
</gene>
<comment type="similarity">
    <text evidence="1">Belongs to the peptidase C48 family.</text>
</comment>
<dbReference type="SUPFAM" id="SSF54001">
    <property type="entry name" value="Cysteine proteinases"/>
    <property type="match status" value="1"/>
</dbReference>
<reference evidence="7" key="1">
    <citation type="submission" date="2017-07" db="EMBL/GenBank/DDBJ databases">
        <title>Taro Niue Genome Assembly and Annotation.</title>
        <authorList>
            <person name="Atibalentja N."/>
            <person name="Keating K."/>
            <person name="Fields C.J."/>
        </authorList>
    </citation>
    <scope>NUCLEOTIDE SEQUENCE</scope>
    <source>
        <strain evidence="7">Niue_2</strain>
        <tissue evidence="7">Leaf</tissue>
    </source>
</reference>
<dbReference type="InterPro" id="IPR038765">
    <property type="entry name" value="Papain-like_cys_pep_sf"/>
</dbReference>
<evidence type="ECO:0000256" key="5">
    <source>
        <dbReference type="SAM" id="MobiDB-lite"/>
    </source>
</evidence>
<dbReference type="PROSITE" id="PS50600">
    <property type="entry name" value="ULP_PROTEASE"/>
    <property type="match status" value="1"/>
</dbReference>
<accession>A0A843U1R0</accession>
<dbReference type="AlphaFoldDB" id="A0A843U1R0"/>
<keyword evidence="8" id="KW-1185">Reference proteome</keyword>
<evidence type="ECO:0000256" key="2">
    <source>
        <dbReference type="ARBA" id="ARBA00022670"/>
    </source>
</evidence>
<evidence type="ECO:0000259" key="6">
    <source>
        <dbReference type="PROSITE" id="PS50600"/>
    </source>
</evidence>
<dbReference type="GO" id="GO:0006508">
    <property type="term" value="P:proteolysis"/>
    <property type="evidence" value="ECO:0007669"/>
    <property type="project" value="UniProtKB-KW"/>
</dbReference>
<dbReference type="Pfam" id="PF02902">
    <property type="entry name" value="Peptidase_C48"/>
    <property type="match status" value="1"/>
</dbReference>
<keyword evidence="4" id="KW-0788">Thiol protease</keyword>
<dbReference type="Proteomes" id="UP000652761">
    <property type="component" value="Unassembled WGS sequence"/>
</dbReference>
<keyword evidence="3" id="KW-0378">Hydrolase</keyword>
<dbReference type="Gene3D" id="3.40.395.10">
    <property type="entry name" value="Adenoviral Proteinase, Chain A"/>
    <property type="match status" value="1"/>
</dbReference>
<evidence type="ECO:0000313" key="7">
    <source>
        <dbReference type="EMBL" id="MQL79122.1"/>
    </source>
</evidence>
<feature type="domain" description="Ubiquitin-like protease family profile" evidence="6">
    <location>
        <begin position="1"/>
        <end position="133"/>
    </location>
</feature>
<dbReference type="InterPro" id="IPR003653">
    <property type="entry name" value="Peptidase_C48_C"/>
</dbReference>
<dbReference type="OrthoDB" id="442460at2759"/>